<dbReference type="Proteomes" id="UP000297716">
    <property type="component" value="Unassembled WGS sequence"/>
</dbReference>
<dbReference type="Pfam" id="PF00984">
    <property type="entry name" value="UDPG_MGDP_dh"/>
    <property type="match status" value="1"/>
</dbReference>
<dbReference type="STRING" id="37992.A0A4Z0Z1K3"/>
<dbReference type="GO" id="GO:0051287">
    <property type="term" value="F:NAD binding"/>
    <property type="evidence" value="ECO:0007669"/>
    <property type="project" value="InterPro"/>
</dbReference>
<dbReference type="InterPro" id="IPR008927">
    <property type="entry name" value="6-PGluconate_DH-like_C_sf"/>
</dbReference>
<dbReference type="SMART" id="SM00984">
    <property type="entry name" value="UDPG_MGDP_dh_C"/>
    <property type="match status" value="1"/>
</dbReference>
<name>A0A4Z0Z1K3_9PEZI</name>
<sequence length="310" mass="34289">DIDEVAAAVGSDARVGAGFLKPGIGFGGSCLKKDVLSLVYLAESLGLGHVAEYWQYVVSMNEQQRDRFSRRVVRCLNNTLVGKKITVLGFAFKANTSDVRESPTMDIIRALRDENPLEIAIFDPCCNPVVIRREIEMMMTRDPGDPDAGRGDGCLVVAYSDVYEACAASNAILITTECDEFRNTRLPSSVECRPNGHSDPRPFAHGKLTEMDILALHEFLLQPSAYREGDPLRRYREEPPCAEDCPDCPDCEMIETRVGGCRAGAAVDWCKISYHMKKPRWLFDGKGIIDPEEMASLGIHVESIGRQGKV</sequence>
<dbReference type="SUPFAM" id="SSF48179">
    <property type="entry name" value="6-phosphogluconate dehydrogenase C-terminal domain-like"/>
    <property type="match status" value="1"/>
</dbReference>
<evidence type="ECO:0000256" key="2">
    <source>
        <dbReference type="ARBA" id="ARBA00012954"/>
    </source>
</evidence>
<comment type="caution">
    <text evidence="5">The sequence shown here is derived from an EMBL/GenBank/DDBJ whole genome shotgun (WGS) entry which is preliminary data.</text>
</comment>
<gene>
    <name evidence="5" type="ORF">E0Z10_g6234</name>
</gene>
<dbReference type="SUPFAM" id="SSF52413">
    <property type="entry name" value="UDP-glucose/GDP-mannose dehydrogenase C-terminal domain"/>
    <property type="match status" value="1"/>
</dbReference>
<dbReference type="InterPro" id="IPR014026">
    <property type="entry name" value="UDP-Glc/GDP-Man_DH_dimer"/>
</dbReference>
<dbReference type="EMBL" id="SKBN01000125">
    <property type="protein sequence ID" value="TGJ82522.1"/>
    <property type="molecule type" value="Genomic_DNA"/>
</dbReference>
<keyword evidence="6" id="KW-1185">Reference proteome</keyword>
<comment type="catalytic activity">
    <reaction evidence="3">
        <text>UDP-alpha-D-glucose + 2 NAD(+) + H2O = UDP-alpha-D-glucuronate + 2 NADH + 3 H(+)</text>
        <dbReference type="Rhea" id="RHEA:23596"/>
        <dbReference type="ChEBI" id="CHEBI:15377"/>
        <dbReference type="ChEBI" id="CHEBI:15378"/>
        <dbReference type="ChEBI" id="CHEBI:57540"/>
        <dbReference type="ChEBI" id="CHEBI:57945"/>
        <dbReference type="ChEBI" id="CHEBI:58052"/>
        <dbReference type="ChEBI" id="CHEBI:58885"/>
        <dbReference type="EC" id="1.1.1.22"/>
    </reaction>
</comment>
<evidence type="ECO:0000259" key="4">
    <source>
        <dbReference type="SMART" id="SM00984"/>
    </source>
</evidence>
<feature type="domain" description="UDP-glucose/GDP-mannose dehydrogenase C-terminal" evidence="4">
    <location>
        <begin position="86"/>
        <end position="194"/>
    </location>
</feature>
<feature type="non-terminal residue" evidence="5">
    <location>
        <position position="1"/>
    </location>
</feature>
<dbReference type="EC" id="1.1.1.22" evidence="2"/>
<protein>
    <recommendedName>
        <fullName evidence="2">UDP-glucose 6-dehydrogenase</fullName>
        <ecNumber evidence="2">1.1.1.22</ecNumber>
    </recommendedName>
</protein>
<dbReference type="UniPathway" id="UPA00038">
    <property type="reaction ID" value="UER00491"/>
</dbReference>
<dbReference type="Pfam" id="PF03720">
    <property type="entry name" value="UDPG_MGDP_dh_C"/>
    <property type="match status" value="1"/>
</dbReference>
<evidence type="ECO:0000313" key="5">
    <source>
        <dbReference type="EMBL" id="TGJ82522.1"/>
    </source>
</evidence>
<dbReference type="GO" id="GO:0005634">
    <property type="term" value="C:nucleus"/>
    <property type="evidence" value="ECO:0007669"/>
    <property type="project" value="TreeGrafter"/>
</dbReference>
<evidence type="ECO:0000313" key="6">
    <source>
        <dbReference type="Proteomes" id="UP000297716"/>
    </source>
</evidence>
<dbReference type="Gene3D" id="3.40.50.720">
    <property type="entry name" value="NAD(P)-binding Rossmann-like Domain"/>
    <property type="match status" value="1"/>
</dbReference>
<organism evidence="5 6">
    <name type="scientific">Xylaria hypoxylon</name>
    <dbReference type="NCBI Taxonomy" id="37992"/>
    <lineage>
        <taxon>Eukaryota</taxon>
        <taxon>Fungi</taxon>
        <taxon>Dikarya</taxon>
        <taxon>Ascomycota</taxon>
        <taxon>Pezizomycotina</taxon>
        <taxon>Sordariomycetes</taxon>
        <taxon>Xylariomycetidae</taxon>
        <taxon>Xylariales</taxon>
        <taxon>Xylariaceae</taxon>
        <taxon>Xylaria</taxon>
    </lineage>
</organism>
<dbReference type="GO" id="GO:0003979">
    <property type="term" value="F:UDP-glucose 6-dehydrogenase activity"/>
    <property type="evidence" value="ECO:0007669"/>
    <property type="project" value="UniProtKB-EC"/>
</dbReference>
<dbReference type="OrthoDB" id="5059218at2759"/>
<accession>A0A4Z0Z1K3</accession>
<dbReference type="PANTHER" id="PTHR11374:SF3">
    <property type="entry name" value="UDP-GLUCOSE 6-DEHYDROGENASE"/>
    <property type="match status" value="1"/>
</dbReference>
<evidence type="ECO:0000256" key="3">
    <source>
        <dbReference type="ARBA" id="ARBA00047473"/>
    </source>
</evidence>
<dbReference type="PANTHER" id="PTHR11374">
    <property type="entry name" value="UDP-GLUCOSE DEHYDROGENASE/UDP-MANNAC DEHYDROGENASE"/>
    <property type="match status" value="1"/>
</dbReference>
<dbReference type="GO" id="GO:0006024">
    <property type="term" value="P:glycosaminoglycan biosynthetic process"/>
    <property type="evidence" value="ECO:0007669"/>
    <property type="project" value="TreeGrafter"/>
</dbReference>
<dbReference type="GO" id="GO:0006065">
    <property type="term" value="P:UDP-glucuronate biosynthetic process"/>
    <property type="evidence" value="ECO:0007669"/>
    <property type="project" value="UniProtKB-UniPathway"/>
</dbReference>
<proteinExistence type="predicted"/>
<dbReference type="AlphaFoldDB" id="A0A4Z0Z1K3"/>
<comment type="pathway">
    <text evidence="1">Nucleotide-sugar biosynthesis; UDP-alpha-D-glucuronate biosynthesis; UDP-alpha-D-glucuronate from UDP-alpha-D-glucose: step 1/1.</text>
</comment>
<dbReference type="InterPro" id="IPR028356">
    <property type="entry name" value="UDPglc_DH_euk"/>
</dbReference>
<dbReference type="InterPro" id="IPR014027">
    <property type="entry name" value="UDP-Glc/GDP-Man_DH_C"/>
</dbReference>
<reference evidence="5 6" key="1">
    <citation type="submission" date="2019-03" db="EMBL/GenBank/DDBJ databases">
        <title>Draft genome sequence of Xylaria hypoxylon DSM 108379, a ubiquitous saprotrophic-parasitic fungi on hardwood.</title>
        <authorList>
            <person name="Buettner E."/>
            <person name="Leonhardt S."/>
            <person name="Gebauer A.M."/>
            <person name="Liers C."/>
            <person name="Hofrichter M."/>
            <person name="Kellner H."/>
        </authorList>
    </citation>
    <scope>NUCLEOTIDE SEQUENCE [LARGE SCALE GENOMIC DNA]</scope>
    <source>
        <strain evidence="5 6">DSM 108379</strain>
    </source>
</reference>
<evidence type="ECO:0000256" key="1">
    <source>
        <dbReference type="ARBA" id="ARBA00004701"/>
    </source>
</evidence>
<dbReference type="InterPro" id="IPR036220">
    <property type="entry name" value="UDP-Glc/GDP-Man_DH_C_sf"/>
</dbReference>